<accession>A0A8H6EC31</accession>
<dbReference type="Proteomes" id="UP000541154">
    <property type="component" value="Unassembled WGS sequence"/>
</dbReference>
<evidence type="ECO:0000313" key="3">
    <source>
        <dbReference type="Proteomes" id="UP000541154"/>
    </source>
</evidence>
<organism evidence="2 3">
    <name type="scientific">Petromyces alliaceus</name>
    <name type="common">Aspergillus alliaceus</name>
    <dbReference type="NCBI Taxonomy" id="209559"/>
    <lineage>
        <taxon>Eukaryota</taxon>
        <taxon>Fungi</taxon>
        <taxon>Dikarya</taxon>
        <taxon>Ascomycota</taxon>
        <taxon>Pezizomycotina</taxon>
        <taxon>Eurotiomycetes</taxon>
        <taxon>Eurotiomycetidae</taxon>
        <taxon>Eurotiales</taxon>
        <taxon>Aspergillaceae</taxon>
        <taxon>Aspergillus</taxon>
        <taxon>Aspergillus subgen. Circumdati</taxon>
    </lineage>
</organism>
<protein>
    <submittedName>
        <fullName evidence="2">Uncharacterized protein</fullName>
    </submittedName>
</protein>
<feature type="compositionally biased region" description="Polar residues" evidence="1">
    <location>
        <begin position="30"/>
        <end position="44"/>
    </location>
</feature>
<reference evidence="2 3" key="1">
    <citation type="submission" date="2019-04" db="EMBL/GenBank/DDBJ databases">
        <title>Aspergillus burnettii sp. nov., novel species from soil in southeast Queensland.</title>
        <authorList>
            <person name="Gilchrist C.L.M."/>
            <person name="Pitt J.I."/>
            <person name="Lange L."/>
            <person name="Lacey H.J."/>
            <person name="Vuong D."/>
            <person name="Midgley D.J."/>
            <person name="Greenfield P."/>
            <person name="Bradbury M."/>
            <person name="Lacey E."/>
            <person name="Busk P.K."/>
            <person name="Pilgaard B."/>
            <person name="Chooi Y.H."/>
            <person name="Piggott A.M."/>
        </authorList>
    </citation>
    <scope>NUCLEOTIDE SEQUENCE [LARGE SCALE GENOMIC DNA]</scope>
    <source>
        <strain evidence="2 3">FRR 5400</strain>
    </source>
</reference>
<proteinExistence type="predicted"/>
<sequence length="95" mass="10496">MSVCRGPQHSRAAAARLSSIDTAKPRNLGDQESGNFPAQIPRPSTATRASGQLIKLITNMSNDQYHSVLYQSRDIVDRQFWIAIVPISRKWSTGA</sequence>
<dbReference type="AlphaFoldDB" id="A0A8H6EC31"/>
<feature type="region of interest" description="Disordered" evidence="1">
    <location>
        <begin position="1"/>
        <end position="44"/>
    </location>
</feature>
<gene>
    <name evidence="2" type="ORF">ETB97_000083</name>
</gene>
<keyword evidence="3" id="KW-1185">Reference proteome</keyword>
<evidence type="ECO:0000256" key="1">
    <source>
        <dbReference type="SAM" id="MobiDB-lite"/>
    </source>
</evidence>
<comment type="caution">
    <text evidence="2">The sequence shown here is derived from an EMBL/GenBank/DDBJ whole genome shotgun (WGS) entry which is preliminary data.</text>
</comment>
<dbReference type="EMBL" id="SPNV01000001">
    <property type="protein sequence ID" value="KAF5867314.1"/>
    <property type="molecule type" value="Genomic_DNA"/>
</dbReference>
<name>A0A8H6EC31_PETAA</name>
<evidence type="ECO:0000313" key="2">
    <source>
        <dbReference type="EMBL" id="KAF5867314.1"/>
    </source>
</evidence>